<protein>
    <submittedName>
        <fullName evidence="2">Rev</fullName>
    </submittedName>
</protein>
<dbReference type="EMBL" id="MH580897">
    <property type="protein sequence ID" value="QBC73616.1"/>
    <property type="molecule type" value="Genomic_DNA"/>
</dbReference>
<evidence type="ECO:0000256" key="1">
    <source>
        <dbReference type="SAM" id="MobiDB-lite"/>
    </source>
</evidence>
<organism evidence="2">
    <name type="scientific">Equine infectious anemia virus</name>
    <dbReference type="NCBI Taxonomy" id="11665"/>
    <lineage>
        <taxon>Viruses</taxon>
        <taxon>Riboviria</taxon>
        <taxon>Pararnavirae</taxon>
        <taxon>Artverviricota</taxon>
        <taxon>Revtraviricetes</taxon>
        <taxon>Ortervirales</taxon>
        <taxon>Retroviridae</taxon>
        <taxon>Orthoretrovirinae</taxon>
        <taxon>Lentivirus</taxon>
        <taxon>Lentivirus equinfane</taxon>
    </lineage>
</organism>
<proteinExistence type="predicted"/>
<dbReference type="Pfam" id="PF11129">
    <property type="entry name" value="EIAV_Rev"/>
    <property type="match status" value="1"/>
</dbReference>
<evidence type="ECO:0000313" key="2">
    <source>
        <dbReference type="EMBL" id="QBC73616.1"/>
    </source>
</evidence>
<feature type="region of interest" description="Disordered" evidence="1">
    <location>
        <begin position="134"/>
        <end position="170"/>
    </location>
</feature>
<reference evidence="2" key="1">
    <citation type="submission" date="2018-07" db="EMBL/GenBank/DDBJ databases">
        <title>Characterisation of EIAV strains.</title>
        <authorList>
            <person name="Dorey-Robinson D.L.W."/>
            <person name="Choudhury B."/>
            <person name="Steinbach F."/>
        </authorList>
    </citation>
    <scope>NUCLEOTIDE SEQUENCE</scope>
    <source>
        <strain evidence="2">Devon</strain>
    </source>
</reference>
<accession>A0A411K839</accession>
<sequence length="170" mass="20076">MAEGRNPEDKGPRCQEDKMLTEDTEEKKRRNDWWKIDPQKPLDNDDWCRVLRQSLPEEKVPSQTCMARRVLGPGPVQHTPSRRDRSLRSQILQAEGLQETLEWRIRGVQQAAAALEEINKAIWTELQFTRRQHGDYSSYGGYKRQEETRWGEPSTRILRPGDSKRRRKHL</sequence>
<dbReference type="InterPro" id="IPR021311">
    <property type="entry name" value="EIAV_Rev"/>
</dbReference>
<feature type="region of interest" description="Disordered" evidence="1">
    <location>
        <begin position="1"/>
        <end position="32"/>
    </location>
</feature>
<name>A0A411K839_9RETR</name>